<dbReference type="AlphaFoldDB" id="A0A836G2M7"/>
<dbReference type="PROSITE" id="PS50812">
    <property type="entry name" value="PWWP"/>
    <property type="match status" value="1"/>
</dbReference>
<accession>A0A836G2M7</accession>
<dbReference type="GO" id="GO:0005634">
    <property type="term" value="C:nucleus"/>
    <property type="evidence" value="ECO:0007669"/>
    <property type="project" value="TreeGrafter"/>
</dbReference>
<sequence length="147" mass="16004">MVGDLVWGAARGSPAWPGKVESLGPPGTMTVWVRWYGGGGGRTQVDVKALKSLSEGLETHHRARKKFRKSRKLNMQLENAIQEAMAELDKMTEASNDQKDTKKSPKVTSLPATSSKSVGVGKSEAKRSSKRAVATVDHAKTEQKQCR</sequence>
<feature type="non-terminal residue" evidence="3">
    <location>
        <position position="147"/>
    </location>
</feature>
<dbReference type="PANTHER" id="PTHR16112:SF16">
    <property type="entry name" value="SIX-BANDED, ISOFORM H"/>
    <property type="match status" value="1"/>
</dbReference>
<protein>
    <submittedName>
        <fullName evidence="3">MBD5 protein</fullName>
    </submittedName>
</protein>
<evidence type="ECO:0000256" key="1">
    <source>
        <dbReference type="SAM" id="MobiDB-lite"/>
    </source>
</evidence>
<dbReference type="SUPFAM" id="SSF63748">
    <property type="entry name" value="Tudor/PWWP/MBT"/>
    <property type="match status" value="1"/>
</dbReference>
<dbReference type="OrthoDB" id="641149at2759"/>
<organism evidence="3 4">
    <name type="scientific">Acromyrmex heyeri</name>
    <dbReference type="NCBI Taxonomy" id="230685"/>
    <lineage>
        <taxon>Eukaryota</taxon>
        <taxon>Metazoa</taxon>
        <taxon>Ecdysozoa</taxon>
        <taxon>Arthropoda</taxon>
        <taxon>Hexapoda</taxon>
        <taxon>Insecta</taxon>
        <taxon>Pterygota</taxon>
        <taxon>Neoptera</taxon>
        <taxon>Endopterygota</taxon>
        <taxon>Hymenoptera</taxon>
        <taxon>Apocrita</taxon>
        <taxon>Aculeata</taxon>
        <taxon>Formicoidea</taxon>
        <taxon>Formicidae</taxon>
        <taxon>Myrmicinae</taxon>
        <taxon>Acromyrmex</taxon>
    </lineage>
</organism>
<dbReference type="Gene3D" id="2.30.30.140">
    <property type="match status" value="1"/>
</dbReference>
<reference evidence="3 4" key="1">
    <citation type="submission" date="2020-02" db="EMBL/GenBank/DDBJ databases">
        <title>Relaxed selection underlies rapid genomic changes in the transitions from sociality to social parasitism in ants.</title>
        <authorList>
            <person name="Bi X."/>
        </authorList>
    </citation>
    <scope>NUCLEOTIDE SEQUENCE [LARGE SCALE GENOMIC DNA]</scope>
    <source>
        <strain evidence="3">BGI-DK2014b</strain>
        <tissue evidence="3">Whole body</tissue>
    </source>
</reference>
<keyword evidence="4" id="KW-1185">Reference proteome</keyword>
<evidence type="ECO:0000259" key="2">
    <source>
        <dbReference type="PROSITE" id="PS50812"/>
    </source>
</evidence>
<evidence type="ECO:0000313" key="3">
    <source>
        <dbReference type="EMBL" id="KAG5330787.1"/>
    </source>
</evidence>
<dbReference type="EMBL" id="JAANIB010005807">
    <property type="protein sequence ID" value="KAG5330787.1"/>
    <property type="molecule type" value="Genomic_DNA"/>
</dbReference>
<feature type="compositionally biased region" description="Basic and acidic residues" evidence="1">
    <location>
        <begin position="87"/>
        <end position="103"/>
    </location>
</feature>
<feature type="region of interest" description="Disordered" evidence="1">
    <location>
        <begin position="84"/>
        <end position="147"/>
    </location>
</feature>
<gene>
    <name evidence="3" type="primary">Mbd5</name>
    <name evidence="3" type="ORF">G6Z77_0011481</name>
</gene>
<proteinExistence type="predicted"/>
<feature type="domain" description="PWWP" evidence="2">
    <location>
        <begin position="2"/>
        <end position="56"/>
    </location>
</feature>
<feature type="compositionally biased region" description="Polar residues" evidence="1">
    <location>
        <begin position="106"/>
        <end position="117"/>
    </location>
</feature>
<evidence type="ECO:0000313" key="4">
    <source>
        <dbReference type="Proteomes" id="UP000670152"/>
    </source>
</evidence>
<feature type="compositionally biased region" description="Basic and acidic residues" evidence="1">
    <location>
        <begin position="137"/>
        <end position="147"/>
    </location>
</feature>
<dbReference type="Pfam" id="PF00855">
    <property type="entry name" value="PWWP"/>
    <property type="match status" value="1"/>
</dbReference>
<dbReference type="InterPro" id="IPR000313">
    <property type="entry name" value="PWWP_dom"/>
</dbReference>
<dbReference type="Proteomes" id="UP000670152">
    <property type="component" value="Unassembled WGS sequence"/>
</dbReference>
<dbReference type="GO" id="GO:0003682">
    <property type="term" value="F:chromatin binding"/>
    <property type="evidence" value="ECO:0007669"/>
    <property type="project" value="TreeGrafter"/>
</dbReference>
<feature type="non-terminal residue" evidence="3">
    <location>
        <position position="1"/>
    </location>
</feature>
<dbReference type="PANTHER" id="PTHR16112">
    <property type="entry name" value="METHYL-CPG BINDING PROTEIN, DROSOPHILA"/>
    <property type="match status" value="1"/>
</dbReference>
<comment type="caution">
    <text evidence="3">The sequence shown here is derived from an EMBL/GenBank/DDBJ whole genome shotgun (WGS) entry which is preliminary data.</text>
</comment>
<name>A0A836G2M7_9HYME</name>
<dbReference type="GO" id="GO:0010369">
    <property type="term" value="C:chromocenter"/>
    <property type="evidence" value="ECO:0007669"/>
    <property type="project" value="TreeGrafter"/>
</dbReference>